<evidence type="ECO:0000313" key="3">
    <source>
        <dbReference type="Proteomes" id="UP000774130"/>
    </source>
</evidence>
<sequence>MEEELLAQLTQENVELESQLTKRNEQYIFDLKKALAAANFSQEQTTTELNEMLRALVEEQKRGVTARQLYGTVTERMEAIVNKPVVKAKSTQPFLMWLDNFLMFFALLAALSGIMSFFMPAGQSVSTYGLTAIILAAALGGVIFYMMYLFFYQYDEPGADKSKKPKTWKSILIIVVAFVLWYIIFNATVYLPTSLNPMLNPIALIILAAASLGLRFFLKKRFGVVSSFSSRPPKR</sequence>
<dbReference type="InterPro" id="IPR009214">
    <property type="entry name" value="DUF1129"/>
</dbReference>
<feature type="transmembrane region" description="Helical" evidence="1">
    <location>
        <begin position="97"/>
        <end position="119"/>
    </location>
</feature>
<proteinExistence type="predicted"/>
<feature type="transmembrane region" description="Helical" evidence="1">
    <location>
        <begin position="198"/>
        <end position="218"/>
    </location>
</feature>
<dbReference type="EMBL" id="JAHUZB010000008">
    <property type="protein sequence ID" value="MBV7392172.1"/>
    <property type="molecule type" value="Genomic_DNA"/>
</dbReference>
<reference evidence="2 3" key="1">
    <citation type="submission" date="2021-06" db="EMBL/GenBank/DDBJ databases">
        <title>Enterococcus alishanensis sp. nov., a novel lactic acid bacterium isolated from fresh coffee beans.</title>
        <authorList>
            <person name="Chen Y.-S."/>
        </authorList>
    </citation>
    <scope>NUCLEOTIDE SEQUENCE [LARGE SCALE GENOMIC DNA]</scope>
    <source>
        <strain evidence="2 3">ALS3</strain>
    </source>
</reference>
<feature type="transmembrane region" description="Helical" evidence="1">
    <location>
        <begin position="125"/>
        <end position="151"/>
    </location>
</feature>
<feature type="transmembrane region" description="Helical" evidence="1">
    <location>
        <begin position="171"/>
        <end position="192"/>
    </location>
</feature>
<gene>
    <name evidence="2" type="ORF">KUA55_15925</name>
</gene>
<evidence type="ECO:0000256" key="1">
    <source>
        <dbReference type="SAM" id="Phobius"/>
    </source>
</evidence>
<dbReference type="RefSeq" id="WP_218327385.1">
    <property type="nucleotide sequence ID" value="NZ_JAHUZB010000008.1"/>
</dbReference>
<keyword evidence="3" id="KW-1185">Reference proteome</keyword>
<comment type="caution">
    <text evidence="2">The sequence shown here is derived from an EMBL/GenBank/DDBJ whole genome shotgun (WGS) entry which is preliminary data.</text>
</comment>
<name>A0ABS6TH05_9ENTE</name>
<protein>
    <submittedName>
        <fullName evidence="2">DUF1129 domain-containing protein</fullName>
    </submittedName>
</protein>
<keyword evidence="1" id="KW-1133">Transmembrane helix</keyword>
<evidence type="ECO:0000313" key="2">
    <source>
        <dbReference type="EMBL" id="MBV7392172.1"/>
    </source>
</evidence>
<keyword evidence="1" id="KW-0472">Membrane</keyword>
<keyword evidence="1" id="KW-0812">Transmembrane</keyword>
<dbReference type="Proteomes" id="UP000774130">
    <property type="component" value="Unassembled WGS sequence"/>
</dbReference>
<dbReference type="PIRSF" id="PIRSF033111">
    <property type="entry name" value="UCP033111"/>
    <property type="match status" value="1"/>
</dbReference>
<dbReference type="Pfam" id="PF06570">
    <property type="entry name" value="DUF1129"/>
    <property type="match status" value="1"/>
</dbReference>
<accession>A0ABS6TH05</accession>
<organism evidence="2 3">
    <name type="scientific">Enterococcus alishanensis</name>
    <dbReference type="NCBI Taxonomy" id="1303817"/>
    <lineage>
        <taxon>Bacteria</taxon>
        <taxon>Bacillati</taxon>
        <taxon>Bacillota</taxon>
        <taxon>Bacilli</taxon>
        <taxon>Lactobacillales</taxon>
        <taxon>Enterococcaceae</taxon>
        <taxon>Enterococcus</taxon>
    </lineage>
</organism>